<evidence type="ECO:0000313" key="2">
    <source>
        <dbReference type="EMBL" id="THV05131.1"/>
    </source>
</evidence>
<dbReference type="Proteomes" id="UP000297245">
    <property type="component" value="Unassembled WGS sequence"/>
</dbReference>
<sequence length="613" mass="69494">MAELSSRRRSLKAPIHNPYDKFTQPEFDAWIDGITGVLRKALGHEEEEEETAPETATYDEEPSVTPQDDSPREYEETDEGQSETEELDVEKGKARDPREGPGLGSGTIDEPIELESDEEEEGTQQELEGTQDDDGYEEYEEGEEADEDDARTSGWRETGDNQTHYQKNEESEREEEEDEDDWEEREYRRKGKNWTSEEHSRPYESESRSRALPMGHQKDRQYVEDEYEDEYDEEGEYDEYEEGYDEAEEGPEPIVISEDEEEEENDENVPPVRQFEVKRGPQVATRTQDDDEDEEDGTHERSHLDFEAQHDAETEEDIDGEGVDYDELSEDQLLAGNSDKENIVHEIDESEDYMQHPETHTAFSLNQSDETSEEQPISIRDPWSGPKIFAEDFYSGGDIRLPLDSTLDVNYLNEFDAPSSDIGNFLTPGVMTPSLIGSEGLVTPDALLSRTPQHSEDQEETQMVETSGRAYEHHPVESEDALSFAPTGRDQQEVEIIDTEPSDDVFDFGSFHQSSQPSLKQVTVSAPAQDSLLQMADSVVKAAVSGLAVQTEAMEDVLVETSVYLPIQNDLDIQEFAKDSTPEIIDVDTDELDEFMDGVTGHKGIRICGCYIT</sequence>
<evidence type="ECO:0000256" key="1">
    <source>
        <dbReference type="SAM" id="MobiDB-lite"/>
    </source>
</evidence>
<accession>A0A4S8MQP2</accession>
<name>A0A4S8MQP2_DENBC</name>
<feature type="compositionally biased region" description="Basic and acidic residues" evidence="1">
    <location>
        <begin position="298"/>
        <end position="312"/>
    </location>
</feature>
<protein>
    <submittedName>
        <fullName evidence="2">Uncharacterized protein</fullName>
    </submittedName>
</protein>
<gene>
    <name evidence="2" type="ORF">K435DRAFT_137749</name>
</gene>
<feature type="compositionally biased region" description="Basic and acidic residues" evidence="1">
    <location>
        <begin position="89"/>
        <end position="99"/>
    </location>
</feature>
<feature type="compositionally biased region" description="Acidic residues" evidence="1">
    <location>
        <begin position="45"/>
        <end position="62"/>
    </location>
</feature>
<reference evidence="2 3" key="1">
    <citation type="journal article" date="2019" name="Nat. Ecol. Evol.">
        <title>Megaphylogeny resolves global patterns of mushroom evolution.</title>
        <authorList>
            <person name="Varga T."/>
            <person name="Krizsan K."/>
            <person name="Foldi C."/>
            <person name="Dima B."/>
            <person name="Sanchez-Garcia M."/>
            <person name="Sanchez-Ramirez S."/>
            <person name="Szollosi G.J."/>
            <person name="Szarkandi J.G."/>
            <person name="Papp V."/>
            <person name="Albert L."/>
            <person name="Andreopoulos W."/>
            <person name="Angelini C."/>
            <person name="Antonin V."/>
            <person name="Barry K.W."/>
            <person name="Bougher N.L."/>
            <person name="Buchanan P."/>
            <person name="Buyck B."/>
            <person name="Bense V."/>
            <person name="Catcheside P."/>
            <person name="Chovatia M."/>
            <person name="Cooper J."/>
            <person name="Damon W."/>
            <person name="Desjardin D."/>
            <person name="Finy P."/>
            <person name="Geml J."/>
            <person name="Haridas S."/>
            <person name="Hughes K."/>
            <person name="Justo A."/>
            <person name="Karasinski D."/>
            <person name="Kautmanova I."/>
            <person name="Kiss B."/>
            <person name="Kocsube S."/>
            <person name="Kotiranta H."/>
            <person name="LaButti K.M."/>
            <person name="Lechner B.E."/>
            <person name="Liimatainen K."/>
            <person name="Lipzen A."/>
            <person name="Lukacs Z."/>
            <person name="Mihaltcheva S."/>
            <person name="Morgado L.N."/>
            <person name="Niskanen T."/>
            <person name="Noordeloos M.E."/>
            <person name="Ohm R.A."/>
            <person name="Ortiz-Santana B."/>
            <person name="Ovrebo C."/>
            <person name="Racz N."/>
            <person name="Riley R."/>
            <person name="Savchenko A."/>
            <person name="Shiryaev A."/>
            <person name="Soop K."/>
            <person name="Spirin V."/>
            <person name="Szebenyi C."/>
            <person name="Tomsovsky M."/>
            <person name="Tulloss R.E."/>
            <person name="Uehling J."/>
            <person name="Grigoriev I.V."/>
            <person name="Vagvolgyi C."/>
            <person name="Papp T."/>
            <person name="Martin F.M."/>
            <person name="Miettinen O."/>
            <person name="Hibbett D.S."/>
            <person name="Nagy L.G."/>
        </authorList>
    </citation>
    <scope>NUCLEOTIDE SEQUENCE [LARGE SCALE GENOMIC DNA]</scope>
    <source>
        <strain evidence="2 3">CBS 962.96</strain>
    </source>
</reference>
<evidence type="ECO:0000313" key="3">
    <source>
        <dbReference type="Proteomes" id="UP000297245"/>
    </source>
</evidence>
<organism evidence="2 3">
    <name type="scientific">Dendrothele bispora (strain CBS 962.96)</name>
    <dbReference type="NCBI Taxonomy" id="1314807"/>
    <lineage>
        <taxon>Eukaryota</taxon>
        <taxon>Fungi</taxon>
        <taxon>Dikarya</taxon>
        <taxon>Basidiomycota</taxon>
        <taxon>Agaricomycotina</taxon>
        <taxon>Agaricomycetes</taxon>
        <taxon>Agaricomycetidae</taxon>
        <taxon>Agaricales</taxon>
        <taxon>Agaricales incertae sedis</taxon>
        <taxon>Dendrothele</taxon>
    </lineage>
</organism>
<dbReference type="OrthoDB" id="2804229at2759"/>
<feature type="compositionally biased region" description="Acidic residues" evidence="1">
    <location>
        <begin position="110"/>
        <end position="149"/>
    </location>
</feature>
<feature type="compositionally biased region" description="Acidic residues" evidence="1">
    <location>
        <begin position="224"/>
        <end position="267"/>
    </location>
</feature>
<feature type="compositionally biased region" description="Acidic residues" evidence="1">
    <location>
        <begin position="171"/>
        <end position="184"/>
    </location>
</feature>
<feature type="region of interest" description="Disordered" evidence="1">
    <location>
        <begin position="41"/>
        <end position="340"/>
    </location>
</feature>
<feature type="region of interest" description="Disordered" evidence="1">
    <location>
        <begin position="1"/>
        <end position="25"/>
    </location>
</feature>
<dbReference type="AlphaFoldDB" id="A0A4S8MQP2"/>
<keyword evidence="3" id="KW-1185">Reference proteome</keyword>
<proteinExistence type="predicted"/>
<feature type="compositionally biased region" description="Acidic residues" evidence="1">
    <location>
        <begin position="313"/>
        <end position="330"/>
    </location>
</feature>
<feature type="compositionally biased region" description="Acidic residues" evidence="1">
    <location>
        <begin position="75"/>
        <end position="88"/>
    </location>
</feature>
<dbReference type="EMBL" id="ML179051">
    <property type="protein sequence ID" value="THV05131.1"/>
    <property type="molecule type" value="Genomic_DNA"/>
</dbReference>
<feature type="compositionally biased region" description="Basic and acidic residues" evidence="1">
    <location>
        <begin position="195"/>
        <end position="209"/>
    </location>
</feature>